<feature type="transmembrane region" description="Helical" evidence="1">
    <location>
        <begin position="12"/>
        <end position="36"/>
    </location>
</feature>
<evidence type="ECO:0000313" key="3">
    <source>
        <dbReference type="EMBL" id="PJA32738.1"/>
    </source>
</evidence>
<protein>
    <submittedName>
        <fullName evidence="3">Electron transporter RnfE</fullName>
    </submittedName>
</protein>
<gene>
    <name evidence="3" type="ORF">CO185_01975</name>
</gene>
<keyword evidence="1" id="KW-0472">Membrane</keyword>
<dbReference type="Pfam" id="PF09851">
    <property type="entry name" value="SHOCT"/>
    <property type="match status" value="1"/>
</dbReference>
<proteinExistence type="predicted"/>
<reference evidence="4" key="1">
    <citation type="submission" date="2017-09" db="EMBL/GenBank/DDBJ databases">
        <title>Depth-based differentiation of microbial function through sediment-hosted aquifers and enrichment of novel symbionts in the deep terrestrial subsurface.</title>
        <authorList>
            <person name="Probst A.J."/>
            <person name="Ladd B."/>
            <person name="Jarett J.K."/>
            <person name="Geller-Mcgrath D.E."/>
            <person name="Sieber C.M.K."/>
            <person name="Emerson J.B."/>
            <person name="Anantharaman K."/>
            <person name="Thomas B.C."/>
            <person name="Malmstrom R."/>
            <person name="Stieglmeier M."/>
            <person name="Klingl A."/>
            <person name="Woyke T."/>
            <person name="Ryan C.M."/>
            <person name="Banfield J.F."/>
        </authorList>
    </citation>
    <scope>NUCLEOTIDE SEQUENCE [LARGE SCALE GENOMIC DNA]</scope>
</reference>
<keyword evidence="1" id="KW-1133">Transmembrane helix</keyword>
<name>A0A2M7WRV9_9BACT</name>
<evidence type="ECO:0000259" key="2">
    <source>
        <dbReference type="Pfam" id="PF09851"/>
    </source>
</evidence>
<organism evidence="3 4">
    <name type="scientific">Candidatus Zambryskibacteria bacterium CG_4_9_14_3_um_filter_42_15</name>
    <dbReference type="NCBI Taxonomy" id="1975112"/>
    <lineage>
        <taxon>Bacteria</taxon>
        <taxon>Candidatus Zambryskiibacteriota</taxon>
    </lineage>
</organism>
<feature type="domain" description="SHOCT" evidence="2">
    <location>
        <begin position="55"/>
        <end position="81"/>
    </location>
</feature>
<comment type="caution">
    <text evidence="3">The sequence shown here is derived from an EMBL/GenBank/DDBJ whole genome shotgun (WGS) entry which is preliminary data.</text>
</comment>
<keyword evidence="1" id="KW-0812">Transmembrane</keyword>
<dbReference type="Proteomes" id="UP000230758">
    <property type="component" value="Unassembled WGS sequence"/>
</dbReference>
<evidence type="ECO:0000256" key="1">
    <source>
        <dbReference type="SAM" id="Phobius"/>
    </source>
</evidence>
<dbReference type="EMBL" id="PFXF01000023">
    <property type="protein sequence ID" value="PJA32738.1"/>
    <property type="molecule type" value="Genomic_DNA"/>
</dbReference>
<accession>A0A2M7WRV9</accession>
<dbReference type="InterPro" id="IPR018649">
    <property type="entry name" value="SHOCT"/>
</dbReference>
<dbReference type="AlphaFoldDB" id="A0A2M7WRV9"/>
<sequence length="82" mass="9593">MMNFGFGYFGGFGWMFMILWWVLIIVGIVTLIKWLTNQSDGTNNRKKPDSTQGKSALEILQERYVKGEINKQEFEEKKKDLV</sequence>
<evidence type="ECO:0000313" key="4">
    <source>
        <dbReference type="Proteomes" id="UP000230758"/>
    </source>
</evidence>